<protein>
    <submittedName>
        <fullName evidence="3">DNA-processing protein DprA</fullName>
    </submittedName>
</protein>
<gene>
    <name evidence="3" type="ORF">IAC58_06995</name>
</gene>
<dbReference type="PANTHER" id="PTHR43022:SF1">
    <property type="entry name" value="PROTEIN SMF"/>
    <property type="match status" value="1"/>
</dbReference>
<dbReference type="InterPro" id="IPR057666">
    <property type="entry name" value="DrpA_SLOG"/>
</dbReference>
<proteinExistence type="inferred from homology"/>
<dbReference type="Pfam" id="PF02481">
    <property type="entry name" value="DNA_processg_A"/>
    <property type="match status" value="1"/>
</dbReference>
<dbReference type="AlphaFoldDB" id="A0A9D9GX49"/>
<reference evidence="3" key="2">
    <citation type="journal article" date="2021" name="PeerJ">
        <title>Extensive microbial diversity within the chicken gut microbiome revealed by metagenomics and culture.</title>
        <authorList>
            <person name="Gilroy R."/>
            <person name="Ravi A."/>
            <person name="Getino M."/>
            <person name="Pursley I."/>
            <person name="Horton D.L."/>
            <person name="Alikhan N.F."/>
            <person name="Baker D."/>
            <person name="Gharbi K."/>
            <person name="Hall N."/>
            <person name="Watson M."/>
            <person name="Adriaenssens E.M."/>
            <person name="Foster-Nyarko E."/>
            <person name="Jarju S."/>
            <person name="Secka A."/>
            <person name="Antonio M."/>
            <person name="Oren A."/>
            <person name="Chaudhuri R.R."/>
            <person name="La Ragione R."/>
            <person name="Hildebrand F."/>
            <person name="Pallen M.J."/>
        </authorList>
    </citation>
    <scope>NUCLEOTIDE SEQUENCE</scope>
    <source>
        <strain evidence="3">11159</strain>
    </source>
</reference>
<evidence type="ECO:0000313" key="4">
    <source>
        <dbReference type="Proteomes" id="UP000823613"/>
    </source>
</evidence>
<sequence>IKAALCTNKKVIAVIGSAIDSYYPKENIDLFNEILKAGGLIISEYPPGTPINPDNFRFRNRIIAGISNAVFVGEGYLKSGTKITISYALDYNKSIGCLPYQCYQKSYCNQLIKEGAALIENENDILDLLNY</sequence>
<feature type="domain" description="Smf/DprA SLOG" evidence="2">
    <location>
        <begin position="2"/>
        <end position="129"/>
    </location>
</feature>
<evidence type="ECO:0000259" key="2">
    <source>
        <dbReference type="Pfam" id="PF02481"/>
    </source>
</evidence>
<reference evidence="3" key="1">
    <citation type="submission" date="2020-10" db="EMBL/GenBank/DDBJ databases">
        <authorList>
            <person name="Gilroy R."/>
        </authorList>
    </citation>
    <scope>NUCLEOTIDE SEQUENCE</scope>
    <source>
        <strain evidence="3">11159</strain>
    </source>
</reference>
<dbReference type="EMBL" id="JADIMY010000130">
    <property type="protein sequence ID" value="MBO8428271.1"/>
    <property type="molecule type" value="Genomic_DNA"/>
</dbReference>
<comment type="caution">
    <text evidence="3">The sequence shown here is derived from an EMBL/GenBank/DDBJ whole genome shotgun (WGS) entry which is preliminary data.</text>
</comment>
<comment type="similarity">
    <text evidence="1">Belongs to the DprA/Smf family.</text>
</comment>
<dbReference type="InterPro" id="IPR003488">
    <property type="entry name" value="DprA"/>
</dbReference>
<name>A0A9D9GX49_9BACL</name>
<dbReference type="PANTHER" id="PTHR43022">
    <property type="entry name" value="PROTEIN SMF"/>
    <property type="match status" value="1"/>
</dbReference>
<evidence type="ECO:0000256" key="1">
    <source>
        <dbReference type="ARBA" id="ARBA00006525"/>
    </source>
</evidence>
<dbReference type="SUPFAM" id="SSF102405">
    <property type="entry name" value="MCP/YpsA-like"/>
    <property type="match status" value="1"/>
</dbReference>
<accession>A0A9D9GX49</accession>
<organism evidence="3 4">
    <name type="scientific">Candidatus Onthovivens merdipullorum</name>
    <dbReference type="NCBI Taxonomy" id="2840889"/>
    <lineage>
        <taxon>Bacteria</taxon>
        <taxon>Bacillati</taxon>
        <taxon>Bacillota</taxon>
        <taxon>Bacilli</taxon>
        <taxon>Bacillales</taxon>
        <taxon>Candidatus Onthovivens</taxon>
    </lineage>
</organism>
<dbReference type="Gene3D" id="3.40.50.450">
    <property type="match status" value="1"/>
</dbReference>
<evidence type="ECO:0000313" key="3">
    <source>
        <dbReference type="EMBL" id="MBO8428271.1"/>
    </source>
</evidence>
<dbReference type="GO" id="GO:0009294">
    <property type="term" value="P:DNA-mediated transformation"/>
    <property type="evidence" value="ECO:0007669"/>
    <property type="project" value="InterPro"/>
</dbReference>
<feature type="non-terminal residue" evidence="3">
    <location>
        <position position="1"/>
    </location>
</feature>
<dbReference type="Proteomes" id="UP000823613">
    <property type="component" value="Unassembled WGS sequence"/>
</dbReference>